<dbReference type="GO" id="GO:0005125">
    <property type="term" value="F:cytokine activity"/>
    <property type="evidence" value="ECO:0007669"/>
    <property type="project" value="UniProtKB-KW"/>
</dbReference>
<keyword evidence="12" id="KW-1185">Reference proteome</keyword>
<comment type="subcellular location">
    <subcellularLocation>
        <location evidence="1">Secreted</location>
    </subcellularLocation>
</comment>
<accession>A0A8T2PAU3</accession>
<dbReference type="InterPro" id="IPR008735">
    <property type="entry name" value="PSP94"/>
</dbReference>
<evidence type="ECO:0000256" key="7">
    <source>
        <dbReference type="ARBA" id="ARBA00023157"/>
    </source>
</evidence>
<evidence type="ECO:0000256" key="1">
    <source>
        <dbReference type="ARBA" id="ARBA00004613"/>
    </source>
</evidence>
<name>A0A8T2PAU3_9TELE</name>
<protein>
    <recommendedName>
        <fullName evidence="10">Prostate-associated microseminoprotein</fullName>
    </recommendedName>
</protein>
<evidence type="ECO:0000256" key="9">
    <source>
        <dbReference type="ARBA" id="ARBA00055427"/>
    </source>
</evidence>
<keyword evidence="7" id="KW-1015">Disulfide bond</keyword>
<dbReference type="EMBL" id="JAFBMS010000017">
    <property type="protein sequence ID" value="KAG9345817.1"/>
    <property type="molecule type" value="Genomic_DNA"/>
</dbReference>
<evidence type="ECO:0000256" key="6">
    <source>
        <dbReference type="ARBA" id="ARBA00022729"/>
    </source>
</evidence>
<dbReference type="FunFam" id="2.60.40.1900:FF:000001">
    <property type="entry name" value="Beta-microseminoprotein"/>
    <property type="match status" value="1"/>
</dbReference>
<evidence type="ECO:0000256" key="10">
    <source>
        <dbReference type="ARBA" id="ARBA00067795"/>
    </source>
</evidence>
<keyword evidence="6" id="KW-0732">Signal</keyword>
<evidence type="ECO:0000313" key="12">
    <source>
        <dbReference type="Proteomes" id="UP000824540"/>
    </source>
</evidence>
<sequence>MGYDTKPMSDGHRVNVSAVALGLTGTGALPRTQIHPLNLTPNPLYPSVLVALAESERKDGEGQGSAINVKTCLYELPPPKQPKNSLSPGCRSVQTESCDSYQDVSVFLSFESAKVVPRHNLFPLHPPGTSPPSYPPYPTLLWGCARLIKFWGYKFWCEGERGIQKELNMDSMARHTLLWTNCMALPTQCHFNSQALCEYRGKHYSLGETWMENGCLQCTCLYPMGVGCCEMVQRPVDFPAWCEVRVEMETCKVTVVQIADPRLPCIPGQNGNLDPSHGTLNMRLGG</sequence>
<comment type="function">
    <text evidence="9">Acts as a ligand for C-C chemokine receptor CCR2. Signals through binding and activation of CCR2 and induces a strong chemotactic response and mobilization of intracellular calcium ions. Exhibits a chemotactic activity for monocytes and lymphocytes but not neutrophils.</text>
</comment>
<organism evidence="11 12">
    <name type="scientific">Albula glossodonta</name>
    <name type="common">roundjaw bonefish</name>
    <dbReference type="NCBI Taxonomy" id="121402"/>
    <lineage>
        <taxon>Eukaryota</taxon>
        <taxon>Metazoa</taxon>
        <taxon>Chordata</taxon>
        <taxon>Craniata</taxon>
        <taxon>Vertebrata</taxon>
        <taxon>Euteleostomi</taxon>
        <taxon>Actinopterygii</taxon>
        <taxon>Neopterygii</taxon>
        <taxon>Teleostei</taxon>
        <taxon>Albuliformes</taxon>
        <taxon>Albulidae</taxon>
        <taxon>Albula</taxon>
    </lineage>
</organism>
<dbReference type="PANTHER" id="PTHR10500">
    <property type="entry name" value="BETA-MICROSEMINOPROTEIN"/>
    <property type="match status" value="1"/>
</dbReference>
<dbReference type="AlphaFoldDB" id="A0A8T2PAU3"/>
<dbReference type="GO" id="GO:0006935">
    <property type="term" value="P:chemotaxis"/>
    <property type="evidence" value="ECO:0007669"/>
    <property type="project" value="UniProtKB-KW"/>
</dbReference>
<dbReference type="GO" id="GO:0005737">
    <property type="term" value="C:cytoplasm"/>
    <property type="evidence" value="ECO:0007669"/>
    <property type="project" value="TreeGrafter"/>
</dbReference>
<evidence type="ECO:0000313" key="11">
    <source>
        <dbReference type="EMBL" id="KAG9345817.1"/>
    </source>
</evidence>
<keyword evidence="3" id="KW-0145">Chemotaxis</keyword>
<dbReference type="GO" id="GO:0006954">
    <property type="term" value="P:inflammatory response"/>
    <property type="evidence" value="ECO:0007669"/>
    <property type="project" value="UniProtKB-KW"/>
</dbReference>
<dbReference type="GO" id="GO:0005615">
    <property type="term" value="C:extracellular space"/>
    <property type="evidence" value="ECO:0007669"/>
    <property type="project" value="UniProtKB-KW"/>
</dbReference>
<gene>
    <name evidence="11" type="ORF">JZ751_008971</name>
</gene>
<proteinExistence type="inferred from homology"/>
<dbReference type="Proteomes" id="UP000824540">
    <property type="component" value="Unassembled WGS sequence"/>
</dbReference>
<evidence type="ECO:0000256" key="8">
    <source>
        <dbReference type="ARBA" id="ARBA00023198"/>
    </source>
</evidence>
<dbReference type="OrthoDB" id="8452296at2759"/>
<dbReference type="Gene3D" id="2.60.40.1900">
    <property type="entry name" value="Beta-microseminoprotein (PSP94) domain"/>
    <property type="match status" value="1"/>
</dbReference>
<evidence type="ECO:0000256" key="3">
    <source>
        <dbReference type="ARBA" id="ARBA00022500"/>
    </source>
</evidence>
<comment type="similarity">
    <text evidence="2">Belongs to the beta-microseminoprotein family.</text>
</comment>
<keyword evidence="8" id="KW-0395">Inflammatory response</keyword>
<reference evidence="11" key="1">
    <citation type="thesis" date="2021" institute="BYU ScholarsArchive" country="Provo, UT, USA">
        <title>Applications of and Algorithms for Genome Assembly and Genomic Analyses with an Emphasis on Marine Teleosts.</title>
        <authorList>
            <person name="Pickett B.D."/>
        </authorList>
    </citation>
    <scope>NUCLEOTIDE SEQUENCE</scope>
    <source>
        <strain evidence="11">HI-2016</strain>
    </source>
</reference>
<keyword evidence="5" id="KW-0964">Secreted</keyword>
<evidence type="ECO:0000256" key="4">
    <source>
        <dbReference type="ARBA" id="ARBA00022514"/>
    </source>
</evidence>
<comment type="caution">
    <text evidence="11">The sequence shown here is derived from an EMBL/GenBank/DDBJ whole genome shotgun (WGS) entry which is preliminary data.</text>
</comment>
<evidence type="ECO:0000256" key="2">
    <source>
        <dbReference type="ARBA" id="ARBA00010352"/>
    </source>
</evidence>
<dbReference type="PANTHER" id="PTHR10500:SF4">
    <property type="entry name" value="PROSTATE-ASSOCIATED MICROSEMINOPROTEIN"/>
    <property type="match status" value="1"/>
</dbReference>
<keyword evidence="4" id="KW-0202">Cytokine</keyword>
<evidence type="ECO:0000256" key="5">
    <source>
        <dbReference type="ARBA" id="ARBA00022525"/>
    </source>
</evidence>
<dbReference type="Pfam" id="PF05825">
    <property type="entry name" value="PSP94"/>
    <property type="match status" value="1"/>
</dbReference>